<accession>A0A8C4SGT5</accession>
<comment type="caution">
    <text evidence="15">Lacks conserved residue(s) required for the propagation of feature annotation.</text>
</comment>
<gene>
    <name evidence="16" type="primary">HACD4</name>
    <name evidence="16" type="synonym">hacd4</name>
</gene>
<dbReference type="GO" id="GO:0042761">
    <property type="term" value="P:very long-chain fatty acid biosynthetic process"/>
    <property type="evidence" value="ECO:0007669"/>
    <property type="project" value="TreeGrafter"/>
</dbReference>
<evidence type="ECO:0000256" key="1">
    <source>
        <dbReference type="ARBA" id="ARBA00004141"/>
    </source>
</evidence>
<keyword evidence="12 15" id="KW-0456">Lyase</keyword>
<dbReference type="GeneID" id="114654551"/>
<feature type="transmembrane region" description="Helical" evidence="15">
    <location>
        <begin position="185"/>
        <end position="203"/>
    </location>
</feature>
<dbReference type="Ensembl" id="ENSECRT00000017353.1">
    <property type="protein sequence ID" value="ENSECRP00000017031.1"/>
    <property type="gene ID" value="ENSECRG00000011333.1"/>
</dbReference>
<proteinExistence type="inferred from homology"/>
<keyword evidence="10 15" id="KW-0472">Membrane</keyword>
<evidence type="ECO:0000256" key="12">
    <source>
        <dbReference type="ARBA" id="ARBA00023239"/>
    </source>
</evidence>
<comment type="subcellular location">
    <subcellularLocation>
        <location evidence="15">Endoplasmic reticulum membrane</location>
        <topology evidence="15">Multi-pass membrane protein</topology>
    </subcellularLocation>
    <subcellularLocation>
        <location evidence="1">Membrane</location>
        <topology evidence="1">Multi-pass membrane protein</topology>
    </subcellularLocation>
</comment>
<dbReference type="Proteomes" id="UP000694620">
    <property type="component" value="Chromosome 7"/>
</dbReference>
<reference evidence="16" key="1">
    <citation type="submission" date="2021-06" db="EMBL/GenBank/DDBJ databases">
        <authorList>
            <consortium name="Wellcome Sanger Institute Data Sharing"/>
        </authorList>
    </citation>
    <scope>NUCLEOTIDE SEQUENCE [LARGE SCALE GENOMIC DNA]</scope>
</reference>
<dbReference type="CTD" id="401494"/>
<evidence type="ECO:0000256" key="15">
    <source>
        <dbReference type="RuleBase" id="RU363109"/>
    </source>
</evidence>
<dbReference type="InterPro" id="IPR007482">
    <property type="entry name" value="Tyr_Pase-like_PTPLA"/>
</dbReference>
<keyword evidence="11 15" id="KW-0275">Fatty acid biosynthesis</keyword>
<sequence>MRINMTVTYLFIYNLLQFCGHSWIFSNMTARLFSFGKDALADTFYSIGVVMSFFQLLSVLELFHILDGIEHDWLLPRFLQVLERNILLFVVIASQEEVQSKCIVCVLFYIWNILDIMKYTYHLMALISTPFYSLAFCIPLFPLAALAEVITIYQSLPYFEALGTFSFQVSFPVPIYVHFPYVLQLYMPVLALGACINVSYLLSGRSQCLGEYSIKNKDD</sequence>
<dbReference type="RefSeq" id="XP_028660998.1">
    <property type="nucleotide sequence ID" value="XM_028805165.2"/>
</dbReference>
<dbReference type="Pfam" id="PF04387">
    <property type="entry name" value="PTPLA"/>
    <property type="match status" value="1"/>
</dbReference>
<dbReference type="GO" id="GO:0005789">
    <property type="term" value="C:endoplasmic reticulum membrane"/>
    <property type="evidence" value="ECO:0007669"/>
    <property type="project" value="UniProtKB-SubCell"/>
</dbReference>
<evidence type="ECO:0000256" key="7">
    <source>
        <dbReference type="ARBA" id="ARBA00022832"/>
    </source>
</evidence>
<keyword evidence="6 15" id="KW-0812">Transmembrane</keyword>
<comment type="catalytic activity">
    <reaction evidence="14">
        <text>a very-long-chain (3R)-3-hydroxyacyl-CoA = a very-long-chain (2E)-enoyl-CoA + H2O</text>
        <dbReference type="Rhea" id="RHEA:45812"/>
        <dbReference type="ChEBI" id="CHEBI:15377"/>
        <dbReference type="ChEBI" id="CHEBI:83728"/>
        <dbReference type="ChEBI" id="CHEBI:85440"/>
        <dbReference type="EC" id="4.2.1.134"/>
    </reaction>
    <physiologicalReaction direction="left-to-right" evidence="14">
        <dbReference type="Rhea" id="RHEA:45813"/>
    </physiologicalReaction>
</comment>
<evidence type="ECO:0000256" key="5">
    <source>
        <dbReference type="ARBA" id="ARBA00022516"/>
    </source>
</evidence>
<evidence type="ECO:0000256" key="14">
    <source>
        <dbReference type="ARBA" id="ARBA00023727"/>
    </source>
</evidence>
<reference evidence="16" key="3">
    <citation type="submission" date="2025-09" db="UniProtKB">
        <authorList>
            <consortium name="Ensembl"/>
        </authorList>
    </citation>
    <scope>IDENTIFICATION</scope>
</reference>
<dbReference type="GO" id="GO:0030148">
    <property type="term" value="P:sphingolipid biosynthetic process"/>
    <property type="evidence" value="ECO:0007669"/>
    <property type="project" value="TreeGrafter"/>
</dbReference>
<keyword evidence="15" id="KW-0256">Endoplasmic reticulum</keyword>
<evidence type="ECO:0000256" key="3">
    <source>
        <dbReference type="ARBA" id="ARBA00007811"/>
    </source>
</evidence>
<feature type="transmembrane region" description="Helical" evidence="15">
    <location>
        <begin position="44"/>
        <end position="66"/>
    </location>
</feature>
<dbReference type="PANTHER" id="PTHR11035:SF16">
    <property type="entry name" value="VERY-LONG-CHAIN (3R)-3-HYDROXYACYL-COA DEHYDRATASE 4"/>
    <property type="match status" value="1"/>
</dbReference>
<keyword evidence="5 15" id="KW-0444">Lipid biosynthesis</keyword>
<dbReference type="AlphaFoldDB" id="A0A8C4SGT5"/>
<evidence type="ECO:0000313" key="17">
    <source>
        <dbReference type="Proteomes" id="UP000694620"/>
    </source>
</evidence>
<comment type="pathway">
    <text evidence="2 15">Lipid metabolism; fatty acid biosynthesis.</text>
</comment>
<name>A0A8C4SGT5_ERPCA</name>
<evidence type="ECO:0000256" key="8">
    <source>
        <dbReference type="ARBA" id="ARBA00022989"/>
    </source>
</evidence>
<evidence type="ECO:0000256" key="6">
    <source>
        <dbReference type="ARBA" id="ARBA00022692"/>
    </source>
</evidence>
<dbReference type="UniPathway" id="UPA00094"/>
<comment type="similarity">
    <text evidence="3 15">Belongs to the very long-chain fatty acids dehydratase HACD family.</text>
</comment>
<reference evidence="16" key="2">
    <citation type="submission" date="2025-08" db="UniProtKB">
        <authorList>
            <consortium name="Ensembl"/>
        </authorList>
    </citation>
    <scope>IDENTIFICATION</scope>
</reference>
<feature type="transmembrane region" description="Helical" evidence="15">
    <location>
        <begin position="123"/>
        <end position="146"/>
    </location>
</feature>
<keyword evidence="8 15" id="KW-1133">Transmembrane helix</keyword>
<evidence type="ECO:0000256" key="2">
    <source>
        <dbReference type="ARBA" id="ARBA00005194"/>
    </source>
</evidence>
<evidence type="ECO:0000256" key="4">
    <source>
        <dbReference type="ARBA" id="ARBA00013122"/>
    </source>
</evidence>
<dbReference type="GO" id="GO:0102158">
    <property type="term" value="F:very-long-chain (3R)-3-hydroxyacyl-CoA dehydratase activity"/>
    <property type="evidence" value="ECO:0007669"/>
    <property type="project" value="UniProtKB-EC"/>
</dbReference>
<evidence type="ECO:0000256" key="13">
    <source>
        <dbReference type="ARBA" id="ARBA00023688"/>
    </source>
</evidence>
<protein>
    <recommendedName>
        <fullName evidence="4 15">Very-long-chain (3R)-3-hydroxyacyl-CoA dehydratase</fullName>
        <ecNumber evidence="4 15">4.2.1.134</ecNumber>
    </recommendedName>
</protein>
<evidence type="ECO:0000256" key="10">
    <source>
        <dbReference type="ARBA" id="ARBA00023136"/>
    </source>
</evidence>
<evidence type="ECO:0000313" key="16">
    <source>
        <dbReference type="Ensembl" id="ENSECRP00000017031.1"/>
    </source>
</evidence>
<organism evidence="16 17">
    <name type="scientific">Erpetoichthys calabaricus</name>
    <name type="common">Rope fish</name>
    <name type="synonym">Calamoichthys calabaricus</name>
    <dbReference type="NCBI Taxonomy" id="27687"/>
    <lineage>
        <taxon>Eukaryota</taxon>
        <taxon>Metazoa</taxon>
        <taxon>Chordata</taxon>
        <taxon>Craniata</taxon>
        <taxon>Vertebrata</taxon>
        <taxon>Euteleostomi</taxon>
        <taxon>Actinopterygii</taxon>
        <taxon>Polypteriformes</taxon>
        <taxon>Polypteridae</taxon>
        <taxon>Erpetoichthys</taxon>
    </lineage>
</organism>
<dbReference type="OrthoDB" id="46988at2759"/>
<dbReference type="EC" id="4.2.1.134" evidence="4 15"/>
<keyword evidence="9 15" id="KW-0443">Lipid metabolism</keyword>
<keyword evidence="7 15" id="KW-0276">Fatty acid metabolism</keyword>
<keyword evidence="17" id="KW-1185">Reference proteome</keyword>
<evidence type="ECO:0000256" key="11">
    <source>
        <dbReference type="ARBA" id="ARBA00023160"/>
    </source>
</evidence>
<evidence type="ECO:0000256" key="9">
    <source>
        <dbReference type="ARBA" id="ARBA00023098"/>
    </source>
</evidence>
<dbReference type="GO" id="GO:0030497">
    <property type="term" value="P:fatty acid elongation"/>
    <property type="evidence" value="ECO:0007669"/>
    <property type="project" value="TreeGrafter"/>
</dbReference>
<comment type="function">
    <text evidence="15">Catalyzes the third of the four reactions of the long-chain fatty acids elongation cycle. This endoplasmic reticulum-bound enzymatic process, allows the addition of two carbons to the chain of long- and very long-chain fatty acids/VLCFAs per cycle. This enzyme catalyzes the dehydration of the 3-hydroxyacyl-CoA intermediate into trans-2,3-enoyl-CoA, within each cycle of fatty acid elongation. Thereby, it participates to the production of VLCFAs of different chain lengths that are involved in multiple biological processes as precursors of membrane lipids and lipid mediators.</text>
</comment>
<dbReference type="PANTHER" id="PTHR11035">
    <property type="entry name" value="VERY-LONG-CHAIN (3R)-3-HYDROXYACYL-COA DEHYDRATASE"/>
    <property type="match status" value="1"/>
</dbReference>
<comment type="catalytic activity">
    <reaction evidence="13">
        <text>(3R)-hydroxyhexadecanoyl-CoA = (2E)-hexadecenoyl-CoA + H2O</text>
        <dbReference type="Rhea" id="RHEA:39159"/>
        <dbReference type="ChEBI" id="CHEBI:15377"/>
        <dbReference type="ChEBI" id="CHEBI:61526"/>
        <dbReference type="ChEBI" id="CHEBI:74278"/>
    </reaction>
    <physiologicalReaction direction="left-to-right" evidence="13">
        <dbReference type="Rhea" id="RHEA:39160"/>
    </physiologicalReaction>
</comment>
<feature type="transmembrane region" description="Helical" evidence="15">
    <location>
        <begin position="7"/>
        <end position="24"/>
    </location>
</feature>
<dbReference type="GeneTree" id="ENSGT00530000062962"/>